<dbReference type="Gene3D" id="3.40.50.12370">
    <property type="match status" value="1"/>
</dbReference>
<reference evidence="2 3" key="1">
    <citation type="submission" date="2020-08" db="EMBL/GenBank/DDBJ databases">
        <title>Genomic Encyclopedia of Type Strains, Phase III (KMG-III): the genomes of soil and plant-associated and newly described type strains.</title>
        <authorList>
            <person name="Whitman W."/>
        </authorList>
    </citation>
    <scope>NUCLEOTIDE SEQUENCE [LARGE SCALE GENOMIC DNA]</scope>
    <source>
        <strain evidence="2 3">SFB5A</strain>
    </source>
</reference>
<protein>
    <submittedName>
        <fullName evidence="2">Nucleotide-binding universal stress UspA family protein</fullName>
    </submittedName>
</protein>
<accession>A0A7W7TWV8</accession>
<feature type="domain" description="UspA" evidence="1">
    <location>
        <begin position="13"/>
        <end position="153"/>
    </location>
</feature>
<evidence type="ECO:0000313" key="2">
    <source>
        <dbReference type="EMBL" id="MBB4980849.1"/>
    </source>
</evidence>
<evidence type="ECO:0000259" key="1">
    <source>
        <dbReference type="Pfam" id="PF00582"/>
    </source>
</evidence>
<dbReference type="Proteomes" id="UP000582643">
    <property type="component" value="Unassembled WGS sequence"/>
</dbReference>
<dbReference type="InterPro" id="IPR006016">
    <property type="entry name" value="UspA"/>
</dbReference>
<dbReference type="Pfam" id="PF00582">
    <property type="entry name" value="Usp"/>
    <property type="match status" value="1"/>
</dbReference>
<dbReference type="RefSeq" id="WP_116157076.1">
    <property type="nucleotide sequence ID" value="NZ_JACHJY010000002.1"/>
</dbReference>
<dbReference type="AlphaFoldDB" id="A0A7W7TWV8"/>
<dbReference type="CDD" id="cd00293">
    <property type="entry name" value="USP-like"/>
    <property type="match status" value="1"/>
</dbReference>
<keyword evidence="3" id="KW-1185">Reference proteome</keyword>
<comment type="caution">
    <text evidence="2">The sequence shown here is derived from an EMBL/GenBank/DDBJ whole genome shotgun (WGS) entry which is preliminary data.</text>
</comment>
<organism evidence="2 3">
    <name type="scientific">Streptomyces nymphaeiformis</name>
    <dbReference type="NCBI Taxonomy" id="2663842"/>
    <lineage>
        <taxon>Bacteria</taxon>
        <taxon>Bacillati</taxon>
        <taxon>Actinomycetota</taxon>
        <taxon>Actinomycetes</taxon>
        <taxon>Kitasatosporales</taxon>
        <taxon>Streptomycetaceae</taxon>
        <taxon>Streptomyces</taxon>
    </lineage>
</organism>
<proteinExistence type="predicted"/>
<sequence>MAVVVWIVEGTWRACVDAARAHTPADADVVLLHVTPADVPGAAHGAFAGLLGRGHPAGHRPAEGWGRDPGTRLEHLAATSARQLLQDAADRLDRPCTRTERTGRIEREVVAAVEGSDLLILARDGDRTHLGPHSLGPAARFVVDHAPCPVLLVWPEPPPGLPTMPPPPPHLL</sequence>
<name>A0A7W7TWV8_9ACTN</name>
<evidence type="ECO:0000313" key="3">
    <source>
        <dbReference type="Proteomes" id="UP000582643"/>
    </source>
</evidence>
<dbReference type="SUPFAM" id="SSF52402">
    <property type="entry name" value="Adenine nucleotide alpha hydrolases-like"/>
    <property type="match status" value="1"/>
</dbReference>
<gene>
    <name evidence="2" type="ORF">GGE06_001757</name>
</gene>
<dbReference type="EMBL" id="JACHJY010000002">
    <property type="protein sequence ID" value="MBB4980849.1"/>
    <property type="molecule type" value="Genomic_DNA"/>
</dbReference>